<evidence type="ECO:0000256" key="2">
    <source>
        <dbReference type="ARBA" id="ARBA00006555"/>
    </source>
</evidence>
<dbReference type="InterPro" id="IPR051045">
    <property type="entry name" value="TonB-dependent_transducer"/>
</dbReference>
<evidence type="ECO:0000256" key="6">
    <source>
        <dbReference type="ARBA" id="ARBA00022692"/>
    </source>
</evidence>
<dbReference type="InterPro" id="IPR037682">
    <property type="entry name" value="TonB_C"/>
</dbReference>
<proteinExistence type="inferred from homology"/>
<dbReference type="GO" id="GO:0015891">
    <property type="term" value="P:siderophore transport"/>
    <property type="evidence" value="ECO:0007669"/>
    <property type="project" value="InterPro"/>
</dbReference>
<evidence type="ECO:0000256" key="3">
    <source>
        <dbReference type="ARBA" id="ARBA00022448"/>
    </source>
</evidence>
<dbReference type="InterPro" id="IPR006260">
    <property type="entry name" value="TonB/TolA_C"/>
</dbReference>
<keyword evidence="14" id="KW-1185">Reference proteome</keyword>
<organism evidence="13 14">
    <name type="scientific">Malaciobacter mytili LMG 24559</name>
    <dbReference type="NCBI Taxonomy" id="1032238"/>
    <lineage>
        <taxon>Bacteria</taxon>
        <taxon>Pseudomonadati</taxon>
        <taxon>Campylobacterota</taxon>
        <taxon>Epsilonproteobacteria</taxon>
        <taxon>Campylobacterales</taxon>
        <taxon>Arcobacteraceae</taxon>
        <taxon>Malaciobacter</taxon>
    </lineage>
</organism>
<evidence type="ECO:0000256" key="10">
    <source>
        <dbReference type="SAM" id="MobiDB-lite"/>
    </source>
</evidence>
<evidence type="ECO:0000256" key="7">
    <source>
        <dbReference type="ARBA" id="ARBA00022927"/>
    </source>
</evidence>
<evidence type="ECO:0000256" key="8">
    <source>
        <dbReference type="ARBA" id="ARBA00022989"/>
    </source>
</evidence>
<evidence type="ECO:0000256" key="11">
    <source>
        <dbReference type="SAM" id="Phobius"/>
    </source>
</evidence>
<dbReference type="Pfam" id="PF03544">
    <property type="entry name" value="TonB_C"/>
    <property type="match status" value="1"/>
</dbReference>
<evidence type="ECO:0000313" key="13">
    <source>
        <dbReference type="EMBL" id="RXK14757.1"/>
    </source>
</evidence>
<dbReference type="PANTHER" id="PTHR33446:SF2">
    <property type="entry name" value="PROTEIN TONB"/>
    <property type="match status" value="1"/>
</dbReference>
<dbReference type="SUPFAM" id="SSF74653">
    <property type="entry name" value="TolA/TonB C-terminal domain"/>
    <property type="match status" value="1"/>
</dbReference>
<evidence type="ECO:0000313" key="14">
    <source>
        <dbReference type="Proteomes" id="UP000290092"/>
    </source>
</evidence>
<evidence type="ECO:0000256" key="4">
    <source>
        <dbReference type="ARBA" id="ARBA00022475"/>
    </source>
</evidence>
<dbReference type="GO" id="GO:0098797">
    <property type="term" value="C:plasma membrane protein complex"/>
    <property type="evidence" value="ECO:0007669"/>
    <property type="project" value="TreeGrafter"/>
</dbReference>
<dbReference type="AlphaFoldDB" id="A0AAX2AED8"/>
<reference evidence="13 14" key="1">
    <citation type="submission" date="2017-09" db="EMBL/GenBank/DDBJ databases">
        <title>Genomics of the genus Arcobacter.</title>
        <authorList>
            <person name="Perez-Cataluna A."/>
            <person name="Figueras M.J."/>
            <person name="Salas-Masso N."/>
        </authorList>
    </citation>
    <scope>NUCLEOTIDE SEQUENCE [LARGE SCALE GENOMIC DNA]</scope>
    <source>
        <strain evidence="13 14">CECT 7386</strain>
    </source>
</reference>
<evidence type="ECO:0000256" key="5">
    <source>
        <dbReference type="ARBA" id="ARBA00022519"/>
    </source>
</evidence>
<comment type="similarity">
    <text evidence="2">Belongs to the TonB family.</text>
</comment>
<evidence type="ECO:0000256" key="1">
    <source>
        <dbReference type="ARBA" id="ARBA00004383"/>
    </source>
</evidence>
<gene>
    <name evidence="13" type="ORF">CP985_11865</name>
</gene>
<keyword evidence="6 11" id="KW-0812">Transmembrane</keyword>
<keyword evidence="7" id="KW-0653">Protein transport</keyword>
<accession>A0AAX2AED8</accession>
<name>A0AAX2AED8_9BACT</name>
<dbReference type="EMBL" id="NXID01000052">
    <property type="protein sequence ID" value="RXK14757.1"/>
    <property type="molecule type" value="Genomic_DNA"/>
</dbReference>
<dbReference type="GO" id="GO:0015031">
    <property type="term" value="P:protein transport"/>
    <property type="evidence" value="ECO:0007669"/>
    <property type="project" value="UniProtKB-KW"/>
</dbReference>
<dbReference type="PRINTS" id="PR01374">
    <property type="entry name" value="TONBPROTEIN"/>
</dbReference>
<dbReference type="InterPro" id="IPR003538">
    <property type="entry name" value="TonB"/>
</dbReference>
<dbReference type="NCBIfam" id="TIGR01352">
    <property type="entry name" value="tonB_Cterm"/>
    <property type="match status" value="1"/>
</dbReference>
<keyword evidence="4" id="KW-1003">Cell membrane</keyword>
<comment type="subcellular location">
    <subcellularLocation>
        <location evidence="1">Cell inner membrane</location>
        <topology evidence="1">Single-pass membrane protein</topology>
        <orientation evidence="1">Periplasmic side</orientation>
    </subcellularLocation>
</comment>
<dbReference type="PROSITE" id="PS52015">
    <property type="entry name" value="TONB_CTD"/>
    <property type="match status" value="1"/>
</dbReference>
<dbReference type="PANTHER" id="PTHR33446">
    <property type="entry name" value="PROTEIN TONB-RELATED"/>
    <property type="match status" value="1"/>
</dbReference>
<sequence>MKRYINSFFITLFLYIVAIATFLSFDKKIIVNEKEDTKKLSLNYVEIKEEKKVVKEEVKKEEPLIKEQVVKKEQPLIKEQVVKKEQPKIQKKKEPIKKQVKKQVKKEEKKPLKKEPIKKEVVKQIKQPEEKKEVLKETKKENIVSKPALNQEKVYIDKNLLLIRKLIQENIVYSKRAKRFNIQGVVKVKFKILKEGGVAEVVILQGHKLLQKSTIEAINSASKSFPKVPKDLIITLPVEYKLI</sequence>
<dbReference type="RefSeq" id="WP_114842000.1">
    <property type="nucleotide sequence ID" value="NZ_CP031219.1"/>
</dbReference>
<dbReference type="Proteomes" id="UP000290092">
    <property type="component" value="Unassembled WGS sequence"/>
</dbReference>
<dbReference type="Gene3D" id="3.30.1150.10">
    <property type="match status" value="1"/>
</dbReference>
<dbReference type="KEGG" id="amyt:AMYT_1574"/>
<comment type="caution">
    <text evidence="13">The sequence shown here is derived from an EMBL/GenBank/DDBJ whole genome shotgun (WGS) entry which is preliminary data.</text>
</comment>
<keyword evidence="3" id="KW-0813">Transport</keyword>
<protein>
    <recommendedName>
        <fullName evidence="12">TonB C-terminal domain-containing protein</fullName>
    </recommendedName>
</protein>
<keyword evidence="8 11" id="KW-1133">Transmembrane helix</keyword>
<keyword evidence="9 11" id="KW-0472">Membrane</keyword>
<feature type="domain" description="TonB C-terminal" evidence="12">
    <location>
        <begin position="158"/>
        <end position="243"/>
    </location>
</feature>
<keyword evidence="5" id="KW-0997">Cell inner membrane</keyword>
<evidence type="ECO:0000259" key="12">
    <source>
        <dbReference type="PROSITE" id="PS52015"/>
    </source>
</evidence>
<dbReference type="GO" id="GO:0030288">
    <property type="term" value="C:outer membrane-bounded periplasmic space"/>
    <property type="evidence" value="ECO:0007669"/>
    <property type="project" value="InterPro"/>
</dbReference>
<evidence type="ECO:0000256" key="9">
    <source>
        <dbReference type="ARBA" id="ARBA00023136"/>
    </source>
</evidence>
<feature type="region of interest" description="Disordered" evidence="10">
    <location>
        <begin position="90"/>
        <end position="109"/>
    </location>
</feature>
<dbReference type="GO" id="GO:0055085">
    <property type="term" value="P:transmembrane transport"/>
    <property type="evidence" value="ECO:0007669"/>
    <property type="project" value="InterPro"/>
</dbReference>
<dbReference type="GO" id="GO:0031992">
    <property type="term" value="F:energy transducer activity"/>
    <property type="evidence" value="ECO:0007669"/>
    <property type="project" value="InterPro"/>
</dbReference>
<feature type="transmembrane region" description="Helical" evidence="11">
    <location>
        <begin position="7"/>
        <end position="25"/>
    </location>
</feature>